<keyword evidence="2" id="KW-1185">Reference proteome</keyword>
<comment type="caution">
    <text evidence="1">The sequence shown here is derived from an EMBL/GenBank/DDBJ whole genome shotgun (WGS) entry which is preliminary data.</text>
</comment>
<evidence type="ECO:0000313" key="1">
    <source>
        <dbReference type="EMBL" id="GKV43099.1"/>
    </source>
</evidence>
<sequence length="34" mass="3893">MKTIHSLVITIGQDQQASLSPPFAREDKMMMKMK</sequence>
<reference evidence="1 2" key="1">
    <citation type="journal article" date="2021" name="Commun. Biol.">
        <title>The genome of Shorea leprosula (Dipterocarpaceae) highlights the ecological relevance of drought in aseasonal tropical rainforests.</title>
        <authorList>
            <person name="Ng K.K.S."/>
            <person name="Kobayashi M.J."/>
            <person name="Fawcett J.A."/>
            <person name="Hatakeyama M."/>
            <person name="Paape T."/>
            <person name="Ng C.H."/>
            <person name="Ang C.C."/>
            <person name="Tnah L.H."/>
            <person name="Lee C.T."/>
            <person name="Nishiyama T."/>
            <person name="Sese J."/>
            <person name="O'Brien M.J."/>
            <person name="Copetti D."/>
            <person name="Mohd Noor M.I."/>
            <person name="Ong R.C."/>
            <person name="Putra M."/>
            <person name="Sireger I.Z."/>
            <person name="Indrioko S."/>
            <person name="Kosugi Y."/>
            <person name="Izuno A."/>
            <person name="Isagi Y."/>
            <person name="Lee S.L."/>
            <person name="Shimizu K.K."/>
        </authorList>
    </citation>
    <scope>NUCLEOTIDE SEQUENCE [LARGE SCALE GENOMIC DNA]</scope>
    <source>
        <strain evidence="1">214</strain>
    </source>
</reference>
<name>A0AAV5LZZ0_9ROSI</name>
<accession>A0AAV5LZZ0</accession>
<gene>
    <name evidence="1" type="ORF">SLEP1_g50436</name>
</gene>
<dbReference type="Proteomes" id="UP001054252">
    <property type="component" value="Unassembled WGS sequence"/>
</dbReference>
<evidence type="ECO:0000313" key="2">
    <source>
        <dbReference type="Proteomes" id="UP001054252"/>
    </source>
</evidence>
<organism evidence="1 2">
    <name type="scientific">Rubroshorea leprosula</name>
    <dbReference type="NCBI Taxonomy" id="152421"/>
    <lineage>
        <taxon>Eukaryota</taxon>
        <taxon>Viridiplantae</taxon>
        <taxon>Streptophyta</taxon>
        <taxon>Embryophyta</taxon>
        <taxon>Tracheophyta</taxon>
        <taxon>Spermatophyta</taxon>
        <taxon>Magnoliopsida</taxon>
        <taxon>eudicotyledons</taxon>
        <taxon>Gunneridae</taxon>
        <taxon>Pentapetalae</taxon>
        <taxon>rosids</taxon>
        <taxon>malvids</taxon>
        <taxon>Malvales</taxon>
        <taxon>Dipterocarpaceae</taxon>
        <taxon>Rubroshorea</taxon>
    </lineage>
</organism>
<proteinExistence type="predicted"/>
<protein>
    <submittedName>
        <fullName evidence="1">Uncharacterized protein</fullName>
    </submittedName>
</protein>
<dbReference type="AlphaFoldDB" id="A0AAV5LZZ0"/>
<dbReference type="EMBL" id="BPVZ01000165">
    <property type="protein sequence ID" value="GKV43099.1"/>
    <property type="molecule type" value="Genomic_DNA"/>
</dbReference>